<keyword evidence="1" id="KW-0479">Metal-binding</keyword>
<name>A0A922M2D0_SPOEX</name>
<evidence type="ECO:0000256" key="3">
    <source>
        <dbReference type="ARBA" id="ARBA00022833"/>
    </source>
</evidence>
<feature type="compositionally biased region" description="Polar residues" evidence="5">
    <location>
        <begin position="76"/>
        <end position="105"/>
    </location>
</feature>
<dbReference type="InterPro" id="IPR013083">
    <property type="entry name" value="Znf_RING/FYVE/PHD"/>
</dbReference>
<dbReference type="InterPro" id="IPR019786">
    <property type="entry name" value="Zinc_finger_PHD-type_CS"/>
</dbReference>
<evidence type="ECO:0000256" key="1">
    <source>
        <dbReference type="ARBA" id="ARBA00022723"/>
    </source>
</evidence>
<protein>
    <recommendedName>
        <fullName evidence="6">PHD-type domain-containing protein</fullName>
    </recommendedName>
</protein>
<feature type="domain" description="PHD-type" evidence="6">
    <location>
        <begin position="2"/>
        <end position="55"/>
    </location>
</feature>
<evidence type="ECO:0000313" key="7">
    <source>
        <dbReference type="EMBL" id="KAH9628432.1"/>
    </source>
</evidence>
<dbReference type="EMBL" id="JACEFF010000914">
    <property type="protein sequence ID" value="KAH9628432.1"/>
    <property type="molecule type" value="Genomic_DNA"/>
</dbReference>
<dbReference type="InterPro" id="IPR001965">
    <property type="entry name" value="Znf_PHD"/>
</dbReference>
<dbReference type="PROSITE" id="PS01359">
    <property type="entry name" value="ZF_PHD_1"/>
    <property type="match status" value="1"/>
</dbReference>
<keyword evidence="3" id="KW-0862">Zinc</keyword>
<dbReference type="InterPro" id="IPR019787">
    <property type="entry name" value="Znf_PHD-finger"/>
</dbReference>
<keyword evidence="2 4" id="KW-0863">Zinc-finger</keyword>
<organism evidence="7 8">
    <name type="scientific">Spodoptera exigua</name>
    <name type="common">Beet armyworm</name>
    <name type="synonym">Noctua fulgens</name>
    <dbReference type="NCBI Taxonomy" id="7107"/>
    <lineage>
        <taxon>Eukaryota</taxon>
        <taxon>Metazoa</taxon>
        <taxon>Ecdysozoa</taxon>
        <taxon>Arthropoda</taxon>
        <taxon>Hexapoda</taxon>
        <taxon>Insecta</taxon>
        <taxon>Pterygota</taxon>
        <taxon>Neoptera</taxon>
        <taxon>Endopterygota</taxon>
        <taxon>Lepidoptera</taxon>
        <taxon>Glossata</taxon>
        <taxon>Ditrysia</taxon>
        <taxon>Noctuoidea</taxon>
        <taxon>Noctuidae</taxon>
        <taxon>Amphipyrinae</taxon>
        <taxon>Spodoptera</taxon>
    </lineage>
</organism>
<proteinExistence type="predicted"/>
<gene>
    <name evidence="7" type="ORF">HF086_015962</name>
</gene>
<dbReference type="Pfam" id="PF25298">
    <property type="entry name" value="Baculo_FP_2nd"/>
    <property type="match status" value="1"/>
</dbReference>
<evidence type="ECO:0000256" key="5">
    <source>
        <dbReference type="SAM" id="MobiDB-lite"/>
    </source>
</evidence>
<dbReference type="SUPFAM" id="SSF57903">
    <property type="entry name" value="FYVE/PHD zinc finger"/>
    <property type="match status" value="1"/>
</dbReference>
<evidence type="ECO:0000313" key="8">
    <source>
        <dbReference type="Proteomes" id="UP000814243"/>
    </source>
</evidence>
<dbReference type="Gene3D" id="3.30.40.10">
    <property type="entry name" value="Zinc/RING finger domain, C3HC4 (zinc finger)"/>
    <property type="match status" value="1"/>
</dbReference>
<accession>A0A922M2D0</accession>
<dbReference type="SMART" id="SM00249">
    <property type="entry name" value="PHD"/>
    <property type="match status" value="1"/>
</dbReference>
<evidence type="ECO:0000256" key="4">
    <source>
        <dbReference type="PROSITE-ProRule" id="PRU00146"/>
    </source>
</evidence>
<evidence type="ECO:0000259" key="6">
    <source>
        <dbReference type="PROSITE" id="PS50016"/>
    </source>
</evidence>
<reference evidence="7" key="1">
    <citation type="journal article" date="2021" name="G3 (Bethesda)">
        <title>Genome and transcriptome analysis of the beet armyworm Spodoptera exigua reveals targets for pest control. .</title>
        <authorList>
            <person name="Simon S."/>
            <person name="Breeschoten T."/>
            <person name="Jansen H.J."/>
            <person name="Dirks R.P."/>
            <person name="Schranz M.E."/>
            <person name="Ros V.I.D."/>
        </authorList>
    </citation>
    <scope>NUCLEOTIDE SEQUENCE</scope>
    <source>
        <strain evidence="7">TB_SE_WUR_2020</strain>
    </source>
</reference>
<dbReference type="GO" id="GO:0008270">
    <property type="term" value="F:zinc ion binding"/>
    <property type="evidence" value="ECO:0007669"/>
    <property type="project" value="UniProtKB-KW"/>
</dbReference>
<dbReference type="InterPro" id="IPR057251">
    <property type="entry name" value="FP_C"/>
</dbReference>
<dbReference type="Proteomes" id="UP000814243">
    <property type="component" value="Unassembled WGS sequence"/>
</dbReference>
<evidence type="ECO:0000256" key="2">
    <source>
        <dbReference type="ARBA" id="ARBA00022771"/>
    </source>
</evidence>
<sequence>MTNNCASCQKPLRSSSIKCSKCDLSFHIVCANASNQSRLNSETKLNWICLPCQNKGAKNITTPVRAEAPSPGEMFKNSTAPSSNKSDQELSTTHSVPSNNSMSDSEILRSLSSEMQLLRGDVGDLKSHIKYLNEHLTQCYSRLDEYDTRIKTLEKREAEIITLNSTIVNLREQLNNQAQFALKNELEISGIDEHKNENPMHIVQVMAYKIGVTIEEQDIDFVTRVGPRRQKAAVTADTPTRNLAVRFVRRYKRDEFLKAAKTRRSLTSTDIDIAGPMRNIYVNERLTAANRQLFRAARNSAKEHGYKYCWIRNGAILIRKQEGNPAIHVQSLDDLERRIVRAPTVLAETVPEQHSQ</sequence>
<dbReference type="CDD" id="cd15489">
    <property type="entry name" value="PHD_SF"/>
    <property type="match status" value="1"/>
</dbReference>
<comment type="caution">
    <text evidence="7">The sequence shown here is derived from an EMBL/GenBank/DDBJ whole genome shotgun (WGS) entry which is preliminary data.</text>
</comment>
<dbReference type="InterPro" id="IPR011011">
    <property type="entry name" value="Znf_FYVE_PHD"/>
</dbReference>
<feature type="region of interest" description="Disordered" evidence="5">
    <location>
        <begin position="63"/>
        <end position="105"/>
    </location>
</feature>
<dbReference type="PROSITE" id="PS50016">
    <property type="entry name" value="ZF_PHD_2"/>
    <property type="match status" value="1"/>
</dbReference>
<dbReference type="AlphaFoldDB" id="A0A922M2D0"/>